<dbReference type="Pfam" id="PF07883">
    <property type="entry name" value="Cupin_2"/>
    <property type="match status" value="1"/>
</dbReference>
<proteinExistence type="predicted"/>
<dbReference type="InterPro" id="IPR003779">
    <property type="entry name" value="CMD-like"/>
</dbReference>
<dbReference type="InterPro" id="IPR047263">
    <property type="entry name" value="HNL-like_cupin"/>
</dbReference>
<dbReference type="OrthoDB" id="9802489at2"/>
<sequence length="346" mass="37877">METITNTLFPKGNPLPADWFTGNAFLTPLISKDKNNAFAIGSVTFEPGARTHWHTHPRGQILIVTEGSGFYQEKDKPAQPIKKGTVVNIPEDVVHWHGAAANSKMVHIAITNYEGEANVTWLQPVTEEEYSSVQIRIPDVTALNTKQQKMALIAAFTAVGNTEQLSKQLNEGLDAGLTINEIKEALVQLYAYCGFPRSLNSIAIFMAVLEERKKNGMEDSGGEEASVTNLVSDKYEQGRKVLETLTQKAQQKPAPGFGAFAPRIDAFLKEHLFADIFDSDVLSFQQRELVTIAALAAMAGVTQQLQAHLRMGLNTGLTASQLEALIALVGTQPEHAKEILLQVIQN</sequence>
<evidence type="ECO:0000259" key="1">
    <source>
        <dbReference type="Pfam" id="PF02627"/>
    </source>
</evidence>
<dbReference type="InterPro" id="IPR011051">
    <property type="entry name" value="RmlC_Cupin_sf"/>
</dbReference>
<dbReference type="SUPFAM" id="SSF69118">
    <property type="entry name" value="AhpD-like"/>
    <property type="match status" value="1"/>
</dbReference>
<dbReference type="CDD" id="cd02233">
    <property type="entry name" value="cupin_HNL-like"/>
    <property type="match status" value="1"/>
</dbReference>
<dbReference type="EMBL" id="CP007035">
    <property type="protein sequence ID" value="AHF16227.1"/>
    <property type="molecule type" value="Genomic_DNA"/>
</dbReference>
<dbReference type="SUPFAM" id="SSF51182">
    <property type="entry name" value="RmlC-like cupins"/>
    <property type="match status" value="1"/>
</dbReference>
<dbReference type="Pfam" id="PF02627">
    <property type="entry name" value="CMD"/>
    <property type="match status" value="2"/>
</dbReference>
<dbReference type="Gene3D" id="2.60.120.10">
    <property type="entry name" value="Jelly Rolls"/>
    <property type="match status" value="1"/>
</dbReference>
<dbReference type="PANTHER" id="PTHR43698:SF1">
    <property type="entry name" value="BLL4564 PROTEIN"/>
    <property type="match status" value="1"/>
</dbReference>
<keyword evidence="4" id="KW-1185">Reference proteome</keyword>
<dbReference type="Proteomes" id="UP000003586">
    <property type="component" value="Chromosome"/>
</dbReference>
<dbReference type="Gene3D" id="1.20.1290.10">
    <property type="entry name" value="AhpD-like"/>
    <property type="match status" value="1"/>
</dbReference>
<dbReference type="eggNOG" id="COG1917">
    <property type="taxonomic scope" value="Bacteria"/>
</dbReference>
<accession>W0EZQ6</accession>
<dbReference type="AlphaFoldDB" id="W0EZQ6"/>
<dbReference type="InterPro" id="IPR013096">
    <property type="entry name" value="Cupin_2"/>
</dbReference>
<protein>
    <submittedName>
        <fullName evidence="3">Carboxymuconolactone decarboxylase</fullName>
    </submittedName>
</protein>
<dbReference type="GO" id="GO:0051920">
    <property type="term" value="F:peroxiredoxin activity"/>
    <property type="evidence" value="ECO:0007669"/>
    <property type="project" value="InterPro"/>
</dbReference>
<gene>
    <name evidence="3" type="ORF">NIASO_15825</name>
</gene>
<evidence type="ECO:0000313" key="4">
    <source>
        <dbReference type="Proteomes" id="UP000003586"/>
    </source>
</evidence>
<dbReference type="InterPro" id="IPR014710">
    <property type="entry name" value="RmlC-like_jellyroll"/>
</dbReference>
<dbReference type="STRING" id="929713.NIASO_15825"/>
<dbReference type="RefSeq" id="WP_008587065.1">
    <property type="nucleotide sequence ID" value="NZ_CP007035.1"/>
</dbReference>
<evidence type="ECO:0000313" key="3">
    <source>
        <dbReference type="EMBL" id="AHF16227.1"/>
    </source>
</evidence>
<dbReference type="eggNOG" id="COG0599">
    <property type="taxonomic scope" value="Bacteria"/>
</dbReference>
<dbReference type="PANTHER" id="PTHR43698">
    <property type="entry name" value="RIBD C-TERMINAL DOMAIN CONTAINING PROTEIN"/>
    <property type="match status" value="1"/>
</dbReference>
<feature type="domain" description="Carboxymuconolactone decarboxylase-like" evidence="1">
    <location>
        <begin position="262"/>
        <end position="327"/>
    </location>
</feature>
<dbReference type="HOGENOM" id="CLU_042241_1_0_10"/>
<evidence type="ECO:0000259" key="2">
    <source>
        <dbReference type="Pfam" id="PF07883"/>
    </source>
</evidence>
<dbReference type="KEGG" id="nso:NIASO_15825"/>
<feature type="domain" description="Cupin type-2" evidence="2">
    <location>
        <begin position="43"/>
        <end position="107"/>
    </location>
</feature>
<feature type="domain" description="Carboxymuconolactone decarboxylase-like" evidence="1">
    <location>
        <begin position="142"/>
        <end position="204"/>
    </location>
</feature>
<dbReference type="InterPro" id="IPR029032">
    <property type="entry name" value="AhpD-like"/>
</dbReference>
<name>W0EZQ6_9BACT</name>
<reference evidence="3 4" key="1">
    <citation type="submission" date="2013-12" db="EMBL/GenBank/DDBJ databases">
        <authorList>
            <consortium name="DOE Joint Genome Institute"/>
            <person name="Eisen J."/>
            <person name="Huntemann M."/>
            <person name="Han J."/>
            <person name="Chen A."/>
            <person name="Kyrpides N."/>
            <person name="Mavromatis K."/>
            <person name="Markowitz V."/>
            <person name="Palaniappan K."/>
            <person name="Ivanova N."/>
            <person name="Schaumberg A."/>
            <person name="Pati A."/>
            <person name="Liolios K."/>
            <person name="Nordberg H.P."/>
            <person name="Cantor M.N."/>
            <person name="Hua S.X."/>
            <person name="Woyke T."/>
        </authorList>
    </citation>
    <scope>NUCLEOTIDE SEQUENCE [LARGE SCALE GENOMIC DNA]</scope>
    <source>
        <strain evidence="4">DSM 19437</strain>
    </source>
</reference>
<organism evidence="3 4">
    <name type="scientific">Niabella soli DSM 19437</name>
    <dbReference type="NCBI Taxonomy" id="929713"/>
    <lineage>
        <taxon>Bacteria</taxon>
        <taxon>Pseudomonadati</taxon>
        <taxon>Bacteroidota</taxon>
        <taxon>Chitinophagia</taxon>
        <taxon>Chitinophagales</taxon>
        <taxon>Chitinophagaceae</taxon>
        <taxon>Niabella</taxon>
    </lineage>
</organism>